<dbReference type="SUPFAM" id="SSF46785">
    <property type="entry name" value="Winged helix' DNA-binding domain"/>
    <property type="match status" value="1"/>
</dbReference>
<dbReference type="Proteomes" id="UP000614996">
    <property type="component" value="Unassembled WGS sequence"/>
</dbReference>
<dbReference type="EMBL" id="BOPO01000151">
    <property type="protein sequence ID" value="GIL32050.1"/>
    <property type="molecule type" value="Genomic_DNA"/>
</dbReference>
<evidence type="ECO:0000313" key="2">
    <source>
        <dbReference type="Proteomes" id="UP000614996"/>
    </source>
</evidence>
<gene>
    <name evidence="1" type="ORF">NUM_73040</name>
</gene>
<dbReference type="InterPro" id="IPR036390">
    <property type="entry name" value="WH_DNA-bd_sf"/>
</dbReference>
<accession>A0A8J4EQ48</accession>
<name>A0A8J4EQ48_9ACTN</name>
<protein>
    <submittedName>
        <fullName evidence="1">Uncharacterized protein</fullName>
    </submittedName>
</protein>
<keyword evidence="2" id="KW-1185">Reference proteome</keyword>
<proteinExistence type="predicted"/>
<comment type="caution">
    <text evidence="1">The sequence shown here is derived from an EMBL/GenBank/DDBJ whole genome shotgun (WGS) entry which is preliminary data.</text>
</comment>
<sequence length="190" mass="21308">MPRPTRYLCAVVAELSDLRPGMRATVDQVADRSGVNREAARWCLNRLQESLLADAEDAPARGALHGPLPRGWALTATGRQQASGLLERGRHLMRRPARMRGTPALTDANLDVGRALLAAGGELTVAELARRSGRCDRTVRRVLHEMQDREWVSRSVSSRWQVRAGTPLWWFTEAGFRQAQDTYRDGRQVR</sequence>
<reference evidence="2" key="1">
    <citation type="journal article" date="2021" name="Int. J. Syst. Evol. Microbiol.">
        <title>Actinocatenispora comari sp. nov., an endophytic actinomycete isolated from aerial parts of Comarum salesowianum.</title>
        <authorList>
            <person name="Oyunbileg N."/>
            <person name="Iizaka Y."/>
            <person name="Hamada M."/>
            <person name="Davaapurev B.O."/>
            <person name="Fukumoto A."/>
            <person name="Tsetseg B."/>
            <person name="Kato F."/>
            <person name="Tamura T."/>
            <person name="Batkhuu J."/>
            <person name="Anzai Y."/>
        </authorList>
    </citation>
    <scope>NUCLEOTIDE SEQUENCE [LARGE SCALE GENOMIC DNA]</scope>
    <source>
        <strain evidence="2">NUM-2625</strain>
    </source>
</reference>
<dbReference type="Gene3D" id="1.10.10.10">
    <property type="entry name" value="Winged helix-like DNA-binding domain superfamily/Winged helix DNA-binding domain"/>
    <property type="match status" value="1"/>
</dbReference>
<evidence type="ECO:0000313" key="1">
    <source>
        <dbReference type="EMBL" id="GIL32050.1"/>
    </source>
</evidence>
<dbReference type="InterPro" id="IPR036388">
    <property type="entry name" value="WH-like_DNA-bd_sf"/>
</dbReference>
<dbReference type="AlphaFoldDB" id="A0A8J4EQ48"/>
<organism evidence="1 2">
    <name type="scientific">Actinocatenispora comari</name>
    <dbReference type="NCBI Taxonomy" id="2807577"/>
    <lineage>
        <taxon>Bacteria</taxon>
        <taxon>Bacillati</taxon>
        <taxon>Actinomycetota</taxon>
        <taxon>Actinomycetes</taxon>
        <taxon>Micromonosporales</taxon>
        <taxon>Micromonosporaceae</taxon>
        <taxon>Actinocatenispora</taxon>
    </lineage>
</organism>